<name>A0AAJ1SY57_9BACI</name>
<dbReference type="EMBL" id="JAUSUC010000012">
    <property type="protein sequence ID" value="MDQ0214945.1"/>
    <property type="molecule type" value="Genomic_DNA"/>
</dbReference>
<dbReference type="Proteomes" id="UP001237207">
    <property type="component" value="Unassembled WGS sequence"/>
</dbReference>
<accession>A0AAJ1SY57</accession>
<evidence type="ECO:0000313" key="2">
    <source>
        <dbReference type="Proteomes" id="UP001237207"/>
    </source>
</evidence>
<protein>
    <submittedName>
        <fullName evidence="1">Uncharacterized protein</fullName>
    </submittedName>
</protein>
<organism evidence="1 2">
    <name type="scientific">Oikeobacillus pervagus</name>
    <dbReference type="NCBI Taxonomy" id="1325931"/>
    <lineage>
        <taxon>Bacteria</taxon>
        <taxon>Bacillati</taxon>
        <taxon>Bacillota</taxon>
        <taxon>Bacilli</taxon>
        <taxon>Bacillales</taxon>
        <taxon>Bacillaceae</taxon>
        <taxon>Oikeobacillus</taxon>
    </lineage>
</organism>
<comment type="caution">
    <text evidence="1">The sequence shown here is derived from an EMBL/GenBank/DDBJ whole genome shotgun (WGS) entry which is preliminary data.</text>
</comment>
<dbReference type="RefSeq" id="WP_307256940.1">
    <property type="nucleotide sequence ID" value="NZ_JAUSUC010000012.1"/>
</dbReference>
<dbReference type="AlphaFoldDB" id="A0AAJ1SY57"/>
<sequence>MSKNKKIKPSYSLRELIPEIAGIPELKDAHFDAEYKAVQRIVKVMKNITGNDEVRQRIPHEEKKSFIIITRNLYNMIKNDQTGEGQDLFARMAADEVLTGKEYEKLIGFFKEGFKANPELPLNKLLIERVNSDDSFYQLQDEIEQLVQRDINLLVDLECYSLREQKIKEYLSFLKDSSQMNAWRNGVESDLKAEQLKKRIIAIAMEKGLDVQKVLEGKDRDLQEEVTGEIIKRDMEAYLRNMDETDS</sequence>
<evidence type="ECO:0000313" key="1">
    <source>
        <dbReference type="EMBL" id="MDQ0214945.1"/>
    </source>
</evidence>
<keyword evidence="2" id="KW-1185">Reference proteome</keyword>
<proteinExistence type="predicted"/>
<gene>
    <name evidence="1" type="ORF">J2S13_001344</name>
</gene>
<reference evidence="1" key="1">
    <citation type="submission" date="2023-07" db="EMBL/GenBank/DDBJ databases">
        <title>Genomic Encyclopedia of Type Strains, Phase IV (KMG-IV): sequencing the most valuable type-strain genomes for metagenomic binning, comparative biology and taxonomic classification.</title>
        <authorList>
            <person name="Goeker M."/>
        </authorList>
    </citation>
    <scope>NUCLEOTIDE SEQUENCE</scope>
    <source>
        <strain evidence="1">DSM 23947</strain>
    </source>
</reference>